<dbReference type="EMBL" id="CAJVPI010000010">
    <property type="protein sequence ID" value="CAG8454611.1"/>
    <property type="molecule type" value="Genomic_DNA"/>
</dbReference>
<protein>
    <submittedName>
        <fullName evidence="2">9620_t:CDS:1</fullName>
    </submittedName>
</protein>
<dbReference type="Proteomes" id="UP000789739">
    <property type="component" value="Unassembled WGS sequence"/>
</dbReference>
<dbReference type="OrthoDB" id="10325873at2759"/>
<dbReference type="AlphaFoldDB" id="A0A9N8YWR9"/>
<sequence>MVKTCNLISIAIFVLFASSVTVTGRPLTNADTPVVKRDSGEIKADRVAEIGNICIGKEYQGVPTKLCPINKLDSTPQKRTNMVKRSLSNRQTDRVASEGRTVFERSFSASVSGLRGSSDGEICADTKDGVVCMPKYGANH</sequence>
<feature type="signal peptide" evidence="1">
    <location>
        <begin position="1"/>
        <end position="24"/>
    </location>
</feature>
<keyword evidence="1" id="KW-0732">Signal</keyword>
<organism evidence="2 3">
    <name type="scientific">Paraglomus brasilianum</name>
    <dbReference type="NCBI Taxonomy" id="144538"/>
    <lineage>
        <taxon>Eukaryota</taxon>
        <taxon>Fungi</taxon>
        <taxon>Fungi incertae sedis</taxon>
        <taxon>Mucoromycota</taxon>
        <taxon>Glomeromycotina</taxon>
        <taxon>Glomeromycetes</taxon>
        <taxon>Paraglomerales</taxon>
        <taxon>Paraglomeraceae</taxon>
        <taxon>Paraglomus</taxon>
    </lineage>
</organism>
<evidence type="ECO:0000313" key="2">
    <source>
        <dbReference type="EMBL" id="CAG8454611.1"/>
    </source>
</evidence>
<accession>A0A9N8YWR9</accession>
<gene>
    <name evidence="2" type="ORF">PBRASI_LOCUS237</name>
</gene>
<feature type="chain" id="PRO_5040364500" evidence="1">
    <location>
        <begin position="25"/>
        <end position="140"/>
    </location>
</feature>
<proteinExistence type="predicted"/>
<reference evidence="2" key="1">
    <citation type="submission" date="2021-06" db="EMBL/GenBank/DDBJ databases">
        <authorList>
            <person name="Kallberg Y."/>
            <person name="Tangrot J."/>
            <person name="Rosling A."/>
        </authorList>
    </citation>
    <scope>NUCLEOTIDE SEQUENCE</scope>
    <source>
        <strain evidence="2">BR232B</strain>
    </source>
</reference>
<evidence type="ECO:0000313" key="3">
    <source>
        <dbReference type="Proteomes" id="UP000789739"/>
    </source>
</evidence>
<name>A0A9N8YWR9_9GLOM</name>
<keyword evidence="3" id="KW-1185">Reference proteome</keyword>
<evidence type="ECO:0000256" key="1">
    <source>
        <dbReference type="SAM" id="SignalP"/>
    </source>
</evidence>
<comment type="caution">
    <text evidence="2">The sequence shown here is derived from an EMBL/GenBank/DDBJ whole genome shotgun (WGS) entry which is preliminary data.</text>
</comment>